<reference evidence="4" key="1">
    <citation type="submission" date="2016-10" db="EMBL/GenBank/DDBJ databases">
        <authorList>
            <person name="Varghese N."/>
            <person name="Submissions S."/>
        </authorList>
    </citation>
    <scope>NUCLEOTIDE SEQUENCE [LARGE SCALE GENOMIC DNA]</scope>
    <source>
        <strain evidence="4">DSM 44268</strain>
    </source>
</reference>
<dbReference type="PANTHER" id="PTHR43236:SF2">
    <property type="entry name" value="BLL0069 PROTEIN"/>
    <property type="match status" value="1"/>
</dbReference>
<dbReference type="Proteomes" id="UP000199406">
    <property type="component" value="Unassembled WGS sequence"/>
</dbReference>
<dbReference type="InterPro" id="IPR052345">
    <property type="entry name" value="Rad_response_metalloprotease"/>
</dbReference>
<feature type="domain" description="IrrE N-terminal-like" evidence="2">
    <location>
        <begin position="151"/>
        <end position="229"/>
    </location>
</feature>
<dbReference type="Gene3D" id="1.10.10.2910">
    <property type="match status" value="1"/>
</dbReference>
<keyword evidence="4" id="KW-1185">Reference proteome</keyword>
<feature type="compositionally biased region" description="Basic and acidic residues" evidence="1">
    <location>
        <begin position="74"/>
        <end position="83"/>
    </location>
</feature>
<proteinExistence type="predicted"/>
<dbReference type="Pfam" id="PF06114">
    <property type="entry name" value="Peptidase_M78"/>
    <property type="match status" value="1"/>
</dbReference>
<evidence type="ECO:0000259" key="2">
    <source>
        <dbReference type="Pfam" id="PF06114"/>
    </source>
</evidence>
<organism evidence="3 4">
    <name type="scientific">Blastococcus aurantiacus</name>
    <dbReference type="NCBI Taxonomy" id="1550231"/>
    <lineage>
        <taxon>Bacteria</taxon>
        <taxon>Bacillati</taxon>
        <taxon>Actinomycetota</taxon>
        <taxon>Actinomycetes</taxon>
        <taxon>Geodermatophilales</taxon>
        <taxon>Geodermatophilaceae</taxon>
        <taxon>Blastococcus</taxon>
    </lineage>
</organism>
<name>A0A1G7J497_9ACTN</name>
<dbReference type="InterPro" id="IPR010359">
    <property type="entry name" value="IrrE_HExxH"/>
</dbReference>
<protein>
    <recommendedName>
        <fullName evidence="2">IrrE N-terminal-like domain-containing protein</fullName>
    </recommendedName>
</protein>
<sequence>MFGSTRTTTSAQRWTPCADHGRSDPVGRVCPAGAMDGETVTPEDPQLSFPFNEQAETGSPVTGGAGTPVAARAPEVKRREQPVRRGAVAPSLVAFAGAWNASSPAAAMDAACADLRRRTRQQSGPYALTPILEELSARRAKARPGSGAHGRLHAHSRGWTVYRREDMSWRRVRFTEAHEIAHILLYETLADDRRALSDLQNRQSHRQIEELCDYGAAELLVPVGDVSDYLTSNPLRTLADYNRLYDTYLVSHVTLLRRVATLLPRTVLTAWQYLQHRRGVNWRIQSSYCRTVDGVYLPPGLSRRHLRPDLVTQALTHGSAYAAEATIEVGDRHYTGKMLAVRPAFRDQGELPILQGRPVRDETADDTVYVLHGDLLTTVLSRPRPYRRARGEHDFDSYLQRLPLAKDL</sequence>
<dbReference type="PANTHER" id="PTHR43236">
    <property type="entry name" value="ANTITOXIN HIGA1"/>
    <property type="match status" value="1"/>
</dbReference>
<feature type="region of interest" description="Disordered" evidence="1">
    <location>
        <begin position="53"/>
        <end position="83"/>
    </location>
</feature>
<evidence type="ECO:0000313" key="4">
    <source>
        <dbReference type="Proteomes" id="UP000199406"/>
    </source>
</evidence>
<evidence type="ECO:0000313" key="3">
    <source>
        <dbReference type="EMBL" id="SDF19678.1"/>
    </source>
</evidence>
<evidence type="ECO:0000256" key="1">
    <source>
        <dbReference type="SAM" id="MobiDB-lite"/>
    </source>
</evidence>
<dbReference type="AlphaFoldDB" id="A0A1G7J497"/>
<dbReference type="EMBL" id="FNBT01000002">
    <property type="protein sequence ID" value="SDF19678.1"/>
    <property type="molecule type" value="Genomic_DNA"/>
</dbReference>
<feature type="compositionally biased region" description="Polar residues" evidence="1">
    <location>
        <begin position="1"/>
        <end position="13"/>
    </location>
</feature>
<accession>A0A1G7J497</accession>
<gene>
    <name evidence="3" type="ORF">SAMN05660662_1294</name>
</gene>
<feature type="region of interest" description="Disordered" evidence="1">
    <location>
        <begin position="1"/>
        <end position="20"/>
    </location>
</feature>